<keyword evidence="3" id="KW-1185">Reference proteome</keyword>
<organism evidence="2 3">
    <name type="scientific">Gallibacterium genomosp. 2</name>
    <dbReference type="NCBI Taxonomy" id="155517"/>
    <lineage>
        <taxon>Bacteria</taxon>
        <taxon>Pseudomonadati</taxon>
        <taxon>Pseudomonadota</taxon>
        <taxon>Gammaproteobacteria</taxon>
        <taxon>Pasteurellales</taxon>
        <taxon>Pasteurellaceae</taxon>
        <taxon>Gallibacterium</taxon>
    </lineage>
</organism>
<protein>
    <submittedName>
        <fullName evidence="2">Uncharacterized protein</fullName>
    </submittedName>
</protein>
<gene>
    <name evidence="2" type="ORF">P375_06665</name>
</gene>
<proteinExistence type="predicted"/>
<comment type="caution">
    <text evidence="2">The sequence shown here is derived from an EMBL/GenBank/DDBJ whole genome shotgun (WGS) entry which is preliminary data.</text>
</comment>
<dbReference type="RefSeq" id="WP_052121811.1">
    <property type="nucleotide sequence ID" value="NZ_JPXY01000028.1"/>
</dbReference>
<evidence type="ECO:0000256" key="1">
    <source>
        <dbReference type="SAM" id="Phobius"/>
    </source>
</evidence>
<evidence type="ECO:0000313" key="2">
    <source>
        <dbReference type="EMBL" id="KGQ31894.1"/>
    </source>
</evidence>
<keyword evidence="1" id="KW-1133">Transmembrane helix</keyword>
<keyword evidence="1" id="KW-0472">Membrane</keyword>
<dbReference type="Proteomes" id="UP000030418">
    <property type="component" value="Unassembled WGS sequence"/>
</dbReference>
<sequence>MIDFVKFCAKIFFLIVGIFWIIFLFFAVDFIYILIFLGIFFTIFLVRLVMMFIEVDKRYKNLEKQRKAKKPVKYIIIK</sequence>
<feature type="transmembrane region" description="Helical" evidence="1">
    <location>
        <begin position="32"/>
        <end position="53"/>
    </location>
</feature>
<reference evidence="2 3" key="1">
    <citation type="submission" date="2014-08" db="EMBL/GenBank/DDBJ databases">
        <title>Chaperone-usher fimbriae in a diverse selection of Gallibacterium genomes.</title>
        <authorList>
            <person name="Kudirkiene E."/>
            <person name="Bager R.J."/>
            <person name="Johnson T.J."/>
            <person name="Bojesen A.M."/>
        </authorList>
    </citation>
    <scope>NUCLEOTIDE SEQUENCE [LARGE SCALE GENOMIC DNA]</scope>
    <source>
        <strain evidence="2 3">CCM5976</strain>
    </source>
</reference>
<feature type="transmembrane region" description="Helical" evidence="1">
    <location>
        <begin position="7"/>
        <end position="26"/>
    </location>
</feature>
<dbReference type="EMBL" id="JPXY01000028">
    <property type="protein sequence ID" value="KGQ31894.1"/>
    <property type="molecule type" value="Genomic_DNA"/>
</dbReference>
<accession>A0A0A2Y321</accession>
<dbReference type="AlphaFoldDB" id="A0A0A2Y321"/>
<evidence type="ECO:0000313" key="3">
    <source>
        <dbReference type="Proteomes" id="UP000030418"/>
    </source>
</evidence>
<name>A0A0A2Y321_9PAST</name>
<keyword evidence="1" id="KW-0812">Transmembrane</keyword>